<feature type="transmembrane region" description="Helical" evidence="1">
    <location>
        <begin position="21"/>
        <end position="38"/>
    </location>
</feature>
<proteinExistence type="predicted"/>
<reference evidence="2 3" key="1">
    <citation type="submission" date="2020-04" db="EMBL/GenBank/DDBJ databases">
        <title>MicrobeNet Type strains.</title>
        <authorList>
            <person name="Nicholson A.C."/>
        </authorList>
    </citation>
    <scope>NUCLEOTIDE SEQUENCE [LARGE SCALE GENOMIC DNA]</scope>
    <source>
        <strain evidence="2 3">CCUG 54536</strain>
    </source>
</reference>
<sequence length="251" mass="28368">MREIQALIKVYFQYLWANKFVFIYNLVVPTAFYVYRQMTSNQPILRPITQHMFATLSFFWSYIIVVTLLNNFVVTLIAHRELGLLKQLFFIIGSKMKLIAALFFVQFILLSIELLLFNSVVLLLSRQFSLVILVTGVGVAWLSALPIALLCSALLLFKIKIESVNVLTGLLLFGLLFLTGLPTRVTLHAGLLLLNPMNYVAEVAVQIYSIFESANFNPSMWLLVLAITLLYTGIGLFALKRLTVQPVASRA</sequence>
<feature type="transmembrane region" description="Helical" evidence="1">
    <location>
        <begin position="164"/>
        <end position="187"/>
    </location>
</feature>
<feature type="transmembrane region" description="Helical" evidence="1">
    <location>
        <begin position="58"/>
        <end position="78"/>
    </location>
</feature>
<dbReference type="Proteomes" id="UP000590460">
    <property type="component" value="Unassembled WGS sequence"/>
</dbReference>
<dbReference type="EMBL" id="JAAXPO010000006">
    <property type="protein sequence ID" value="NKZ18742.1"/>
    <property type="molecule type" value="Genomic_DNA"/>
</dbReference>
<dbReference type="AlphaFoldDB" id="A0A846ZHM4"/>
<comment type="caution">
    <text evidence="2">The sequence shown here is derived from an EMBL/GenBank/DDBJ whole genome shotgun (WGS) entry which is preliminary data.</text>
</comment>
<evidence type="ECO:0000313" key="2">
    <source>
        <dbReference type="EMBL" id="NKZ18742.1"/>
    </source>
</evidence>
<feature type="transmembrane region" description="Helical" evidence="1">
    <location>
        <begin position="220"/>
        <end position="239"/>
    </location>
</feature>
<name>A0A846ZHM4_9LACO</name>
<evidence type="ECO:0000313" key="3">
    <source>
        <dbReference type="Proteomes" id="UP000590460"/>
    </source>
</evidence>
<accession>A0A846ZHM4</accession>
<keyword evidence="1" id="KW-0812">Transmembrane</keyword>
<feature type="transmembrane region" description="Helical" evidence="1">
    <location>
        <begin position="98"/>
        <end position="124"/>
    </location>
</feature>
<evidence type="ECO:0000256" key="1">
    <source>
        <dbReference type="SAM" id="Phobius"/>
    </source>
</evidence>
<gene>
    <name evidence="2" type="ORF">HF966_06080</name>
</gene>
<organism evidence="2 3">
    <name type="scientific">Leuconostoc holzapfelii</name>
    <dbReference type="NCBI Taxonomy" id="434464"/>
    <lineage>
        <taxon>Bacteria</taxon>
        <taxon>Bacillati</taxon>
        <taxon>Bacillota</taxon>
        <taxon>Bacilli</taxon>
        <taxon>Lactobacillales</taxon>
        <taxon>Lactobacillaceae</taxon>
        <taxon>Leuconostoc</taxon>
    </lineage>
</organism>
<keyword evidence="1" id="KW-1133">Transmembrane helix</keyword>
<feature type="transmembrane region" description="Helical" evidence="1">
    <location>
        <begin position="130"/>
        <end position="157"/>
    </location>
</feature>
<protein>
    <recommendedName>
        <fullName evidence="4">ABC-2 type transporter domain-containing protein</fullName>
    </recommendedName>
</protein>
<evidence type="ECO:0008006" key="4">
    <source>
        <dbReference type="Google" id="ProtNLM"/>
    </source>
</evidence>
<keyword evidence="1" id="KW-0472">Membrane</keyword>
<dbReference type="RefSeq" id="WP_168677133.1">
    <property type="nucleotide sequence ID" value="NZ_BPKV01000006.1"/>
</dbReference>